<dbReference type="EMBL" id="JAFIMR010000021">
    <property type="protein sequence ID" value="KAI1865726.1"/>
    <property type="molecule type" value="Genomic_DNA"/>
</dbReference>
<organism evidence="3 4">
    <name type="scientific">Neoarthrinium moseri</name>
    <dbReference type="NCBI Taxonomy" id="1658444"/>
    <lineage>
        <taxon>Eukaryota</taxon>
        <taxon>Fungi</taxon>
        <taxon>Dikarya</taxon>
        <taxon>Ascomycota</taxon>
        <taxon>Pezizomycotina</taxon>
        <taxon>Sordariomycetes</taxon>
        <taxon>Xylariomycetidae</taxon>
        <taxon>Amphisphaeriales</taxon>
        <taxon>Apiosporaceae</taxon>
        <taxon>Neoarthrinium</taxon>
    </lineage>
</organism>
<dbReference type="Proteomes" id="UP000829685">
    <property type="component" value="Unassembled WGS sequence"/>
</dbReference>
<dbReference type="Pfam" id="PF26640">
    <property type="entry name" value="DUF8212"/>
    <property type="match status" value="1"/>
</dbReference>
<name>A0A9P9WIX3_9PEZI</name>
<proteinExistence type="predicted"/>
<evidence type="ECO:0000313" key="4">
    <source>
        <dbReference type="Proteomes" id="UP000829685"/>
    </source>
</evidence>
<evidence type="ECO:0008006" key="5">
    <source>
        <dbReference type="Google" id="ProtNLM"/>
    </source>
</evidence>
<keyword evidence="4" id="KW-1185">Reference proteome</keyword>
<comment type="caution">
    <text evidence="3">The sequence shown here is derived from an EMBL/GenBank/DDBJ whole genome shotgun (WGS) entry which is preliminary data.</text>
</comment>
<sequence length="638" mass="72648">MKLLDSASLQLREFADNAVPPYAILSHTWGSHEVSHDEMIQPNAITREKFGYIKIGRFASKAREGGWNWIWVDTCCIRKESSAELSEAINSMYRWYKDAGVCFIYLDDLTNGSWENEREQFSAVQSCRWLTRGWTLQELIAPANCRFYASDWTFLFTKSDWVYQLSMMLGVAQQVLVTCDPTTASVAQRMSWAAGRETTRSEDMAYCLLGIFDVNMPMLYGEGGEKAFIRLQEEIMKASDDHSLFAWRALVPSDTSYHGLLAPSPAYFKLSRNMASVDNLQDSQPFTNTNKGISIKMSLLQYPNSEEDDTFIALLNCRDPGPEGEPVGIYIKRLWHNQYARIMAHRIWNALEFQPEQLQVKDTRRHDEKVDQYIETPRGSTWPPPSSNYPIYSITSETGHYGVFGTQENHYHSSGYVPMNTSLGREPASRTRAKFSIRKALGIEDPEDPVVAKPRQDHGTIGAYLGYDPNQVEDPGSITPTDLYVRQSIRLPPGHSTPRVFGFVVTEFIQVPGIVLEDVWPNDSWHSELKVIRIMPTEWSKMAVMSYRLRDDDKFGVLAVLLRWNRKMKTFDANCVQDASWLYGMHSAERIKGLGGLWGSAKVESPVEIGVDRYKAKVELELGMLDQEVVIKVAITVR</sequence>
<protein>
    <recommendedName>
        <fullName evidence="5">Heterokaryon incompatibility domain-containing protein</fullName>
    </recommendedName>
</protein>
<dbReference type="InterPro" id="IPR058525">
    <property type="entry name" value="DUF8212"/>
</dbReference>
<evidence type="ECO:0000259" key="2">
    <source>
        <dbReference type="Pfam" id="PF26640"/>
    </source>
</evidence>
<feature type="domain" description="Heterokaryon incompatibility" evidence="1">
    <location>
        <begin position="22"/>
        <end position="108"/>
    </location>
</feature>
<dbReference type="AlphaFoldDB" id="A0A9P9WIX3"/>
<dbReference type="PANTHER" id="PTHR10622">
    <property type="entry name" value="HET DOMAIN-CONTAINING PROTEIN"/>
    <property type="match status" value="1"/>
</dbReference>
<gene>
    <name evidence="3" type="ORF">JX265_008049</name>
</gene>
<reference evidence="3" key="1">
    <citation type="submission" date="2021-03" db="EMBL/GenBank/DDBJ databases">
        <title>Revisited historic fungal species revealed as producer of novel bioactive compounds through whole genome sequencing and comparative genomics.</title>
        <authorList>
            <person name="Vignolle G.A."/>
            <person name="Hochenegger N."/>
            <person name="Mach R.L."/>
            <person name="Mach-Aigner A.R."/>
            <person name="Javad Rahimi M."/>
            <person name="Salim K.A."/>
            <person name="Chan C.M."/>
            <person name="Lim L.B.L."/>
            <person name="Cai F."/>
            <person name="Druzhinina I.S."/>
            <person name="U'Ren J.M."/>
            <person name="Derntl C."/>
        </authorList>
    </citation>
    <scope>NUCLEOTIDE SEQUENCE</scope>
    <source>
        <strain evidence="3">TUCIM 5799</strain>
    </source>
</reference>
<evidence type="ECO:0000313" key="3">
    <source>
        <dbReference type="EMBL" id="KAI1865726.1"/>
    </source>
</evidence>
<evidence type="ECO:0000259" key="1">
    <source>
        <dbReference type="Pfam" id="PF06985"/>
    </source>
</evidence>
<dbReference type="Pfam" id="PF06985">
    <property type="entry name" value="HET"/>
    <property type="match status" value="1"/>
</dbReference>
<feature type="domain" description="DUF8212" evidence="2">
    <location>
        <begin position="226"/>
        <end position="253"/>
    </location>
</feature>
<accession>A0A9P9WIX3</accession>
<dbReference type="PANTHER" id="PTHR10622:SF12">
    <property type="entry name" value="HET DOMAIN-CONTAINING PROTEIN"/>
    <property type="match status" value="1"/>
</dbReference>
<dbReference type="InterPro" id="IPR010730">
    <property type="entry name" value="HET"/>
</dbReference>